<dbReference type="EMBL" id="UZWD01000004">
    <property type="protein sequence ID" value="VDS03141.1"/>
    <property type="molecule type" value="Genomic_DNA"/>
</dbReference>
<keyword evidence="3" id="KW-0238">DNA-binding</keyword>
<dbReference type="PROSITE" id="PS50931">
    <property type="entry name" value="HTH_LYSR"/>
    <property type="match status" value="1"/>
</dbReference>
<dbReference type="GO" id="GO:0032993">
    <property type="term" value="C:protein-DNA complex"/>
    <property type="evidence" value="ECO:0007669"/>
    <property type="project" value="TreeGrafter"/>
</dbReference>
<dbReference type="Pfam" id="PF03466">
    <property type="entry name" value="LysR_substrate"/>
    <property type="match status" value="1"/>
</dbReference>
<dbReference type="InterPro" id="IPR036390">
    <property type="entry name" value="WH_DNA-bd_sf"/>
</dbReference>
<dbReference type="InterPro" id="IPR036388">
    <property type="entry name" value="WH-like_DNA-bd_sf"/>
</dbReference>
<dbReference type="SUPFAM" id="SSF46785">
    <property type="entry name" value="Winged helix' DNA-binding domain"/>
    <property type="match status" value="1"/>
</dbReference>
<reference evidence="6 7" key="1">
    <citation type="submission" date="2018-12" db="EMBL/GenBank/DDBJ databases">
        <authorList>
            <person name="Criscuolo A."/>
        </authorList>
    </citation>
    <scope>NUCLEOTIDE SEQUENCE [LARGE SCALE GENOMIC DNA]</scope>
    <source>
        <strain evidence="6">ACIP1116281</strain>
    </source>
</reference>
<dbReference type="Gene3D" id="1.10.10.10">
    <property type="entry name" value="Winged helix-like DNA-binding domain superfamily/Winged helix DNA-binding domain"/>
    <property type="match status" value="1"/>
</dbReference>
<evidence type="ECO:0000256" key="2">
    <source>
        <dbReference type="ARBA" id="ARBA00023015"/>
    </source>
</evidence>
<comment type="similarity">
    <text evidence="1">Belongs to the LysR transcriptional regulatory family.</text>
</comment>
<keyword evidence="7" id="KW-1185">Reference proteome</keyword>
<dbReference type="GO" id="GO:0003700">
    <property type="term" value="F:DNA-binding transcription factor activity"/>
    <property type="evidence" value="ECO:0007669"/>
    <property type="project" value="InterPro"/>
</dbReference>
<dbReference type="Proteomes" id="UP000268844">
    <property type="component" value="Unassembled WGS sequence"/>
</dbReference>
<sequence length="308" mass="34658">MDKLLTQFIAVADAGSLSGAATALLLTQPTLTFNMHKLEESIGVPLFERSSRGVRLTRYGETLYENARLMQRLYDNTLAMIDDQRRGAEQGLSIGTGYSWWQLFLKDMILDYQREFPGSPVQVSLGHQFRLLDQLLSGDISLFLGHETQELNAAVATEFIPLTTVHNGYFVRAGHPLLGRPCAREEVERFSIVTSTPPESRHERFFDPNRWRARMKALFDQTDFTFGSNSLAACIDYTLATDAVLPHSHVISDHLQKQGLLQLEVVDEMTRFTAGVHVLSERRSEARIEALIARIMQAAAVVLPPPER</sequence>
<dbReference type="InterPro" id="IPR005119">
    <property type="entry name" value="LysR_subst-bd"/>
</dbReference>
<dbReference type="RefSeq" id="WP_126148741.1">
    <property type="nucleotide sequence ID" value="NZ_JBHTMH010000001.1"/>
</dbReference>
<name>A0A3S4EJB6_9HYPH</name>
<feature type="domain" description="HTH lysR-type" evidence="5">
    <location>
        <begin position="1"/>
        <end position="57"/>
    </location>
</feature>
<keyword evidence="4" id="KW-0804">Transcription</keyword>
<proteinExistence type="inferred from homology"/>
<dbReference type="PANTHER" id="PTHR30346:SF9">
    <property type="entry name" value="LYSR FAMILY TRANSCRIPTIONAL REGULATOR"/>
    <property type="match status" value="1"/>
</dbReference>
<evidence type="ECO:0000313" key="6">
    <source>
        <dbReference type="EMBL" id="VDS03141.1"/>
    </source>
</evidence>
<evidence type="ECO:0000256" key="1">
    <source>
        <dbReference type="ARBA" id="ARBA00009437"/>
    </source>
</evidence>
<evidence type="ECO:0000256" key="3">
    <source>
        <dbReference type="ARBA" id="ARBA00023125"/>
    </source>
</evidence>
<dbReference type="PRINTS" id="PR00039">
    <property type="entry name" value="HTHLYSR"/>
</dbReference>
<evidence type="ECO:0000256" key="4">
    <source>
        <dbReference type="ARBA" id="ARBA00023163"/>
    </source>
</evidence>
<dbReference type="AlphaFoldDB" id="A0A3S4EJB6"/>
<dbReference type="SUPFAM" id="SSF53850">
    <property type="entry name" value="Periplasmic binding protein-like II"/>
    <property type="match status" value="1"/>
</dbReference>
<evidence type="ECO:0000313" key="7">
    <source>
        <dbReference type="Proteomes" id="UP000268844"/>
    </source>
</evidence>
<keyword evidence="2" id="KW-0805">Transcription regulation</keyword>
<dbReference type="OrthoDB" id="9811588at2"/>
<dbReference type="PANTHER" id="PTHR30346">
    <property type="entry name" value="TRANSCRIPTIONAL DUAL REGULATOR HCAR-RELATED"/>
    <property type="match status" value="1"/>
</dbReference>
<protein>
    <submittedName>
        <fullName evidence="6">HTH-type transcriptional regulator CynR</fullName>
    </submittedName>
</protein>
<gene>
    <name evidence="6" type="primary">cynR_2</name>
    <name evidence="6" type="ORF">DEVEQU_00261</name>
</gene>
<evidence type="ECO:0000259" key="5">
    <source>
        <dbReference type="PROSITE" id="PS50931"/>
    </source>
</evidence>
<dbReference type="InterPro" id="IPR000847">
    <property type="entry name" value="LysR_HTH_N"/>
</dbReference>
<dbReference type="Pfam" id="PF00126">
    <property type="entry name" value="HTH_1"/>
    <property type="match status" value="1"/>
</dbReference>
<dbReference type="Gene3D" id="3.40.190.10">
    <property type="entry name" value="Periplasmic binding protein-like II"/>
    <property type="match status" value="2"/>
</dbReference>
<dbReference type="GO" id="GO:0003677">
    <property type="term" value="F:DNA binding"/>
    <property type="evidence" value="ECO:0007669"/>
    <property type="project" value="UniProtKB-KW"/>
</dbReference>
<accession>A0A3S4EJB6</accession>
<organism evidence="6 7">
    <name type="scientific">Devosia equisanguinis</name>
    <dbReference type="NCBI Taxonomy" id="2490941"/>
    <lineage>
        <taxon>Bacteria</taxon>
        <taxon>Pseudomonadati</taxon>
        <taxon>Pseudomonadota</taxon>
        <taxon>Alphaproteobacteria</taxon>
        <taxon>Hyphomicrobiales</taxon>
        <taxon>Devosiaceae</taxon>
        <taxon>Devosia</taxon>
    </lineage>
</organism>